<dbReference type="AlphaFoldDB" id="A0A0K9PDQ3"/>
<dbReference type="EMBL" id="LFYR01000980">
    <property type="protein sequence ID" value="KMZ66377.1"/>
    <property type="molecule type" value="Genomic_DNA"/>
</dbReference>
<evidence type="ECO:0000256" key="2">
    <source>
        <dbReference type="SAM" id="SignalP"/>
    </source>
</evidence>
<protein>
    <submittedName>
        <fullName evidence="3">Uncharacterized protein</fullName>
    </submittedName>
</protein>
<feature type="chain" id="PRO_5005527617" evidence="2">
    <location>
        <begin position="20"/>
        <end position="119"/>
    </location>
</feature>
<feature type="signal peptide" evidence="2">
    <location>
        <begin position="1"/>
        <end position="19"/>
    </location>
</feature>
<name>A0A0K9PDQ3_ZOSMR</name>
<evidence type="ECO:0000256" key="1">
    <source>
        <dbReference type="SAM" id="MobiDB-lite"/>
    </source>
</evidence>
<sequence>MIFFPLLHSCLIYLHKVLHVGYDSRTWPLLSKSFRQAGEVKTIIHYENPEKHILPNLPCPRCANIPYEYPMYDSSKLEHSVSYRDLVPQPAEQQEFTEEHRLLDRQNKHPKSVGYNVLK</sequence>
<keyword evidence="4" id="KW-1185">Reference proteome</keyword>
<organism evidence="3 4">
    <name type="scientific">Zostera marina</name>
    <name type="common">Eelgrass</name>
    <dbReference type="NCBI Taxonomy" id="29655"/>
    <lineage>
        <taxon>Eukaryota</taxon>
        <taxon>Viridiplantae</taxon>
        <taxon>Streptophyta</taxon>
        <taxon>Embryophyta</taxon>
        <taxon>Tracheophyta</taxon>
        <taxon>Spermatophyta</taxon>
        <taxon>Magnoliopsida</taxon>
        <taxon>Liliopsida</taxon>
        <taxon>Zosteraceae</taxon>
        <taxon>Zostera</taxon>
    </lineage>
</organism>
<gene>
    <name evidence="3" type="ORF">ZOSMA_29G00250</name>
</gene>
<evidence type="ECO:0000313" key="3">
    <source>
        <dbReference type="EMBL" id="KMZ66377.1"/>
    </source>
</evidence>
<comment type="caution">
    <text evidence="3">The sequence shown here is derived from an EMBL/GenBank/DDBJ whole genome shotgun (WGS) entry which is preliminary data.</text>
</comment>
<keyword evidence="2" id="KW-0732">Signal</keyword>
<feature type="region of interest" description="Disordered" evidence="1">
    <location>
        <begin position="90"/>
        <end position="119"/>
    </location>
</feature>
<accession>A0A0K9PDQ3</accession>
<proteinExistence type="predicted"/>
<reference evidence="4" key="1">
    <citation type="journal article" date="2016" name="Nature">
        <title>The genome of the seagrass Zostera marina reveals angiosperm adaptation to the sea.</title>
        <authorList>
            <person name="Olsen J.L."/>
            <person name="Rouze P."/>
            <person name="Verhelst B."/>
            <person name="Lin Y.-C."/>
            <person name="Bayer T."/>
            <person name="Collen J."/>
            <person name="Dattolo E."/>
            <person name="De Paoli E."/>
            <person name="Dittami S."/>
            <person name="Maumus F."/>
            <person name="Michel G."/>
            <person name="Kersting A."/>
            <person name="Lauritano C."/>
            <person name="Lohaus R."/>
            <person name="Toepel M."/>
            <person name="Tonon T."/>
            <person name="Vanneste K."/>
            <person name="Amirebrahimi M."/>
            <person name="Brakel J."/>
            <person name="Bostroem C."/>
            <person name="Chovatia M."/>
            <person name="Grimwood J."/>
            <person name="Jenkins J.W."/>
            <person name="Jueterbock A."/>
            <person name="Mraz A."/>
            <person name="Stam W.T."/>
            <person name="Tice H."/>
            <person name="Bornberg-Bauer E."/>
            <person name="Green P.J."/>
            <person name="Pearson G.A."/>
            <person name="Procaccini G."/>
            <person name="Duarte C.M."/>
            <person name="Schmutz J."/>
            <person name="Reusch T.B.H."/>
            <person name="Van de Peer Y."/>
        </authorList>
    </citation>
    <scope>NUCLEOTIDE SEQUENCE [LARGE SCALE GENOMIC DNA]</scope>
    <source>
        <strain evidence="4">cv. Finnish</strain>
    </source>
</reference>
<evidence type="ECO:0000313" key="4">
    <source>
        <dbReference type="Proteomes" id="UP000036987"/>
    </source>
</evidence>
<feature type="compositionally biased region" description="Basic and acidic residues" evidence="1">
    <location>
        <begin position="97"/>
        <end position="107"/>
    </location>
</feature>
<dbReference type="Proteomes" id="UP000036987">
    <property type="component" value="Unassembled WGS sequence"/>
</dbReference>